<dbReference type="InterPro" id="IPR017900">
    <property type="entry name" value="4Fe4S_Fe_S_CS"/>
</dbReference>
<dbReference type="InterPro" id="IPR004017">
    <property type="entry name" value="Cys_rich_dom"/>
</dbReference>
<protein>
    <submittedName>
        <fullName evidence="7">Iron-sulfur-binding protein</fullName>
    </submittedName>
</protein>
<keyword evidence="3" id="KW-0560">Oxidoreductase</keyword>
<dbReference type="Proteomes" id="UP001320148">
    <property type="component" value="Chromosome"/>
</dbReference>
<keyword evidence="1" id="KW-0004">4Fe-4S</keyword>
<dbReference type="PROSITE" id="PS00198">
    <property type="entry name" value="4FE4S_FER_1"/>
    <property type="match status" value="1"/>
</dbReference>
<feature type="domain" description="4Fe-4S ferredoxin-type" evidence="6">
    <location>
        <begin position="9"/>
        <end position="39"/>
    </location>
</feature>
<name>A0ABM7PEV3_9BACT</name>
<dbReference type="InterPro" id="IPR009051">
    <property type="entry name" value="Helical_ferredxn"/>
</dbReference>
<evidence type="ECO:0000256" key="1">
    <source>
        <dbReference type="ARBA" id="ARBA00022485"/>
    </source>
</evidence>
<proteinExistence type="predicted"/>
<evidence type="ECO:0000259" key="6">
    <source>
        <dbReference type="PROSITE" id="PS51379"/>
    </source>
</evidence>
<evidence type="ECO:0000256" key="3">
    <source>
        <dbReference type="ARBA" id="ARBA00023002"/>
    </source>
</evidence>
<keyword evidence="4" id="KW-0408">Iron</keyword>
<accession>A0ABM7PEV3</accession>
<reference evidence="7 8" key="1">
    <citation type="submission" date="2021-02" db="EMBL/GenBank/DDBJ databases">
        <title>Complete genome of Desulfoluna sp. strain ASN36.</title>
        <authorList>
            <person name="Takahashi A."/>
            <person name="Kojima H."/>
            <person name="Fukui M."/>
        </authorList>
    </citation>
    <scope>NUCLEOTIDE SEQUENCE [LARGE SCALE GENOMIC DNA]</scope>
    <source>
        <strain evidence="7 8">ASN36</strain>
    </source>
</reference>
<dbReference type="PROSITE" id="PS51379">
    <property type="entry name" value="4FE4S_FER_2"/>
    <property type="match status" value="2"/>
</dbReference>
<keyword evidence="5" id="KW-0411">Iron-sulfur</keyword>
<evidence type="ECO:0000256" key="5">
    <source>
        <dbReference type="ARBA" id="ARBA00023014"/>
    </source>
</evidence>
<evidence type="ECO:0000313" key="8">
    <source>
        <dbReference type="Proteomes" id="UP001320148"/>
    </source>
</evidence>
<keyword evidence="8" id="KW-1185">Reference proteome</keyword>
<dbReference type="InterPro" id="IPR017896">
    <property type="entry name" value="4Fe4S_Fe-S-bd"/>
</dbReference>
<organism evidence="7 8">
    <name type="scientific">Desulfoluna limicola</name>
    <dbReference type="NCBI Taxonomy" id="2810562"/>
    <lineage>
        <taxon>Bacteria</taxon>
        <taxon>Pseudomonadati</taxon>
        <taxon>Thermodesulfobacteriota</taxon>
        <taxon>Desulfobacteria</taxon>
        <taxon>Desulfobacterales</taxon>
        <taxon>Desulfolunaceae</taxon>
        <taxon>Desulfoluna</taxon>
    </lineage>
</organism>
<dbReference type="PANTHER" id="PTHR43255:SF1">
    <property type="entry name" value="IRON-SULFUR-BINDING OXIDOREDUCTASE FADF-RELATED"/>
    <property type="match status" value="1"/>
</dbReference>
<feature type="domain" description="4Fe-4S ferredoxin-type" evidence="6">
    <location>
        <begin position="61"/>
        <end position="90"/>
    </location>
</feature>
<dbReference type="PANTHER" id="PTHR43255">
    <property type="entry name" value="IRON-SULFUR-BINDING OXIDOREDUCTASE FADF-RELATED-RELATED"/>
    <property type="match status" value="1"/>
</dbReference>
<dbReference type="Gene3D" id="1.10.1060.10">
    <property type="entry name" value="Alpha-helical ferredoxin"/>
    <property type="match status" value="1"/>
</dbReference>
<evidence type="ECO:0000256" key="2">
    <source>
        <dbReference type="ARBA" id="ARBA00022723"/>
    </source>
</evidence>
<dbReference type="SUPFAM" id="SSF46548">
    <property type="entry name" value="alpha-helical ferredoxin"/>
    <property type="match status" value="1"/>
</dbReference>
<evidence type="ECO:0000256" key="4">
    <source>
        <dbReference type="ARBA" id="ARBA00023004"/>
    </source>
</evidence>
<gene>
    <name evidence="7" type="ORF">DSLASN_13910</name>
</gene>
<dbReference type="InterPro" id="IPR051460">
    <property type="entry name" value="HdrC_iron-sulfur_subunit"/>
</dbReference>
<sequence>MAERKNHTSTLEMESLICARCGYCRPVCPVYQCIGWESASPRGKLSIARDIYSMNGKGDVTDEYIQRVSQCTLCGACTRACPTDIDIQHYWMELRERMALTGRAPKGYQALRSNLLENRNISTFRNVDRLEWAEDTEDPEKFEPRAGADVCYFVGCVSSFFPQASEISLAVAELFEVADVDVTTLGGEEWCCGFPLLAAGFGEEAAAFMKHNVERLKALGIHTIVFSCPTCHHIWAHDAQAFLEGYDLKVLHITEYMNELMVDGRLELGGSLNATVTYHDPCDLGRNGGVFDAPRQIIKRIPGLRFVEMEHHGESSLCCGGGGNLQSVEPELTEAITAMRVREISDTGASIVVSACQQCVQVLSAGVRNAGLPVRVMDLNQLILEAL</sequence>
<keyword evidence="2" id="KW-0479">Metal-binding</keyword>
<dbReference type="Pfam" id="PF13183">
    <property type="entry name" value="Fer4_8"/>
    <property type="match status" value="1"/>
</dbReference>
<dbReference type="Pfam" id="PF02754">
    <property type="entry name" value="CCG"/>
    <property type="match status" value="2"/>
</dbReference>
<dbReference type="EMBL" id="AP024488">
    <property type="protein sequence ID" value="BCS95759.1"/>
    <property type="molecule type" value="Genomic_DNA"/>
</dbReference>
<evidence type="ECO:0000313" key="7">
    <source>
        <dbReference type="EMBL" id="BCS95759.1"/>
    </source>
</evidence>